<feature type="domain" description="CFEM" evidence="10">
    <location>
        <begin position="20"/>
        <end position="109"/>
    </location>
</feature>
<keyword evidence="4" id="KW-0964">Secreted</keyword>
<dbReference type="GO" id="GO:0046872">
    <property type="term" value="F:metal ion binding"/>
    <property type="evidence" value="ECO:0007669"/>
    <property type="project" value="UniProtKB-UniRule"/>
</dbReference>
<feature type="binding site" description="axial binding residue" evidence="9">
    <location>
        <position position="65"/>
    </location>
    <ligand>
        <name>heme</name>
        <dbReference type="ChEBI" id="CHEBI:30413"/>
    </ligand>
    <ligandPart>
        <name>Fe</name>
        <dbReference type="ChEBI" id="CHEBI:18248"/>
    </ligandPart>
</feature>
<keyword evidence="8" id="KW-0449">Lipoprotein</keyword>
<name>A0A2C5WZK8_9PEZI</name>
<evidence type="ECO:0000256" key="1">
    <source>
        <dbReference type="ARBA" id="ARBA00004589"/>
    </source>
</evidence>
<evidence type="ECO:0000256" key="5">
    <source>
        <dbReference type="ARBA" id="ARBA00022622"/>
    </source>
</evidence>
<feature type="disulfide bond" evidence="9">
    <location>
        <begin position="61"/>
        <end position="68"/>
    </location>
</feature>
<evidence type="ECO:0000256" key="4">
    <source>
        <dbReference type="ARBA" id="ARBA00022525"/>
    </source>
</evidence>
<evidence type="ECO:0000313" key="12">
    <source>
        <dbReference type="Proteomes" id="UP000222788"/>
    </source>
</evidence>
<reference evidence="11 12" key="2">
    <citation type="journal article" date="2013" name="IMA Fungus">
        <title>IMA Genome-F 1: Ceratocystis fimbriata: Draft nuclear genome sequence for the plant pathogen, Ceratocystis fimbriata.</title>
        <authorList>
            <person name="Wilken P.M."/>
            <person name="Steenkamp E.T."/>
            <person name="Wingfield M.J."/>
            <person name="de Beer Z.W."/>
            <person name="Wingfield B.D."/>
        </authorList>
    </citation>
    <scope>NUCLEOTIDE SEQUENCE [LARGE SCALE GENOMIC DNA]</scope>
    <source>
        <strain evidence="11 12">CBS 114723</strain>
    </source>
</reference>
<keyword evidence="9" id="KW-0408">Iron</keyword>
<evidence type="ECO:0000259" key="10">
    <source>
        <dbReference type="PROSITE" id="PS52012"/>
    </source>
</evidence>
<evidence type="ECO:0000256" key="6">
    <source>
        <dbReference type="ARBA" id="ARBA00022729"/>
    </source>
</evidence>
<dbReference type="PROSITE" id="PS52012">
    <property type="entry name" value="CFEM"/>
    <property type="match status" value="1"/>
</dbReference>
<evidence type="ECO:0000256" key="3">
    <source>
        <dbReference type="ARBA" id="ARBA00010031"/>
    </source>
</evidence>
<keyword evidence="9" id="KW-0479">Metal-binding</keyword>
<evidence type="ECO:0000256" key="2">
    <source>
        <dbReference type="ARBA" id="ARBA00004613"/>
    </source>
</evidence>
<keyword evidence="6" id="KW-0732">Signal</keyword>
<comment type="caution">
    <text evidence="11">The sequence shown here is derived from an EMBL/GenBank/DDBJ whole genome shotgun (WGS) entry which is preliminary data.</text>
</comment>
<dbReference type="AlphaFoldDB" id="A0A2C5WZK8"/>
<keyword evidence="5" id="KW-0336">GPI-anchor</keyword>
<protein>
    <recommendedName>
        <fullName evidence="10">CFEM domain-containing protein</fullName>
    </recommendedName>
</protein>
<evidence type="ECO:0000256" key="8">
    <source>
        <dbReference type="ARBA" id="ARBA00023288"/>
    </source>
</evidence>
<dbReference type="EMBL" id="APWK03000092">
    <property type="protein sequence ID" value="PHH51447.1"/>
    <property type="molecule type" value="Genomic_DNA"/>
</dbReference>
<evidence type="ECO:0000313" key="11">
    <source>
        <dbReference type="EMBL" id="PHH51447.1"/>
    </source>
</evidence>
<keyword evidence="12" id="KW-1185">Reference proteome</keyword>
<keyword evidence="7 9" id="KW-1015">Disulfide bond</keyword>
<evidence type="ECO:0000256" key="7">
    <source>
        <dbReference type="ARBA" id="ARBA00023157"/>
    </source>
</evidence>
<accession>A0A2C5WZK8</accession>
<comment type="caution">
    <text evidence="9">Lacks conserved residue(s) required for the propagation of feature annotation.</text>
</comment>
<dbReference type="GO" id="GO:0005576">
    <property type="term" value="C:extracellular region"/>
    <property type="evidence" value="ECO:0007669"/>
    <property type="project" value="UniProtKB-SubCell"/>
</dbReference>
<dbReference type="OrthoDB" id="3767534at2759"/>
<dbReference type="Proteomes" id="UP000222788">
    <property type="component" value="Unassembled WGS sequence"/>
</dbReference>
<comment type="subcellular location">
    <subcellularLocation>
        <location evidence="1">Membrane</location>
        <topology evidence="1">Lipid-anchor</topology>
        <topology evidence="1">GPI-anchor</topology>
    </subcellularLocation>
    <subcellularLocation>
        <location evidence="2">Secreted</location>
    </subcellularLocation>
</comment>
<gene>
    <name evidence="11" type="ORF">CFIMG_008685RA00001</name>
</gene>
<reference evidence="11 12" key="1">
    <citation type="journal article" date="2013" name="Fungal Biol.">
        <title>Analysis of microsatellite markers in the genome of the plant pathogen Ceratocystis fimbriata.</title>
        <authorList>
            <person name="Simpson M.C."/>
            <person name="Wilken P.M."/>
            <person name="Coetzee M.P."/>
            <person name="Wingfield M.J."/>
            <person name="Wingfield B.D."/>
        </authorList>
    </citation>
    <scope>NUCLEOTIDE SEQUENCE [LARGE SCALE GENOMIC DNA]</scope>
    <source>
        <strain evidence="11 12">CBS 114723</strain>
    </source>
</reference>
<dbReference type="Pfam" id="PF05730">
    <property type="entry name" value="CFEM"/>
    <property type="match status" value="1"/>
</dbReference>
<keyword evidence="5" id="KW-0325">Glycoprotein</keyword>
<keyword evidence="9" id="KW-0349">Heme</keyword>
<sequence>MSNTLPALGSGSDLEIKEHAKFSSIFSLAILASGAAAASVTACNGKAQGCIDQATTSATSCRAGDWACGCKYIDKIQQAATSCVISACGDINSAMGAAQEARSICAKQK</sequence>
<comment type="similarity">
    <text evidence="3">Belongs to the RBT5 family.</text>
</comment>
<organism evidence="11 12">
    <name type="scientific">Ceratocystis fimbriata CBS 114723</name>
    <dbReference type="NCBI Taxonomy" id="1035309"/>
    <lineage>
        <taxon>Eukaryota</taxon>
        <taxon>Fungi</taxon>
        <taxon>Dikarya</taxon>
        <taxon>Ascomycota</taxon>
        <taxon>Pezizomycotina</taxon>
        <taxon>Sordariomycetes</taxon>
        <taxon>Hypocreomycetidae</taxon>
        <taxon>Microascales</taxon>
        <taxon>Ceratocystidaceae</taxon>
        <taxon>Ceratocystis</taxon>
    </lineage>
</organism>
<proteinExistence type="inferred from homology"/>
<dbReference type="GO" id="GO:0098552">
    <property type="term" value="C:side of membrane"/>
    <property type="evidence" value="ECO:0007669"/>
    <property type="project" value="UniProtKB-KW"/>
</dbReference>
<evidence type="ECO:0000256" key="9">
    <source>
        <dbReference type="PROSITE-ProRule" id="PRU01356"/>
    </source>
</evidence>
<keyword evidence="5" id="KW-0472">Membrane</keyword>
<dbReference type="InterPro" id="IPR008427">
    <property type="entry name" value="Extracellular_membr_CFEM_dom"/>
</dbReference>